<dbReference type="SUPFAM" id="SSF53098">
    <property type="entry name" value="Ribonuclease H-like"/>
    <property type="match status" value="1"/>
</dbReference>
<accession>A0ABT7B8P5</accession>
<sequence length="179" mass="20062">MIKSKFCEYILGVDPGKAGALVILDLNGNFVDLQDFPVDATSEFASQPHSGKINTFLDPIRDKSIAFIEKVGAMPGDGRSTLWSFAENYGYWIGTLHANGIPCFGVRPQIWKSNYGLLKTDKKASIAKAKEIFPDHWQLLKRQKDHGRAEAMLIAYYGIRHSEPFIRAYDEVASRHSAQ</sequence>
<dbReference type="Gene3D" id="3.30.420.10">
    <property type="entry name" value="Ribonuclease H-like superfamily/Ribonuclease H"/>
    <property type="match status" value="1"/>
</dbReference>
<evidence type="ECO:0000313" key="1">
    <source>
        <dbReference type="EMBL" id="MDJ1174876.1"/>
    </source>
</evidence>
<name>A0ABT7B8P5_9CYAN</name>
<organism evidence="1 2">
    <name type="scientific">Roseofilum capinflatum BLCC-M114</name>
    <dbReference type="NCBI Taxonomy" id="3022440"/>
    <lineage>
        <taxon>Bacteria</taxon>
        <taxon>Bacillati</taxon>
        <taxon>Cyanobacteriota</taxon>
        <taxon>Cyanophyceae</taxon>
        <taxon>Desertifilales</taxon>
        <taxon>Desertifilaceae</taxon>
        <taxon>Roseofilum</taxon>
        <taxon>Roseofilum capinflatum</taxon>
    </lineage>
</organism>
<keyword evidence="2" id="KW-1185">Reference proteome</keyword>
<protein>
    <recommendedName>
        <fullName evidence="3">Resolvase</fullName>
    </recommendedName>
</protein>
<dbReference type="InterPro" id="IPR045290">
    <property type="entry name" value="MOC1-like"/>
</dbReference>
<dbReference type="Proteomes" id="UP001235849">
    <property type="component" value="Unassembled WGS sequence"/>
</dbReference>
<dbReference type="CDD" id="cd22992">
    <property type="entry name" value="MOC1"/>
    <property type="match status" value="1"/>
</dbReference>
<dbReference type="EMBL" id="JAQOSO010000073">
    <property type="protein sequence ID" value="MDJ1174876.1"/>
    <property type="molecule type" value="Genomic_DNA"/>
</dbReference>
<evidence type="ECO:0008006" key="3">
    <source>
        <dbReference type="Google" id="ProtNLM"/>
    </source>
</evidence>
<proteinExistence type="predicted"/>
<gene>
    <name evidence="1" type="ORF">PMG25_12295</name>
</gene>
<evidence type="ECO:0000313" key="2">
    <source>
        <dbReference type="Proteomes" id="UP001235849"/>
    </source>
</evidence>
<dbReference type="PANTHER" id="PTHR36015">
    <property type="entry name" value="HOLLIDAY JUNCTION RESOLVASE MOC1, CHLOROPLASTIC-RELATED"/>
    <property type="match status" value="1"/>
</dbReference>
<dbReference type="PANTHER" id="PTHR36015:SF6">
    <property type="entry name" value="HOLLIDAY JUNCTION RESOLVASE MOC1, CHLOROPLASTIC-RELATED"/>
    <property type="match status" value="1"/>
</dbReference>
<comment type="caution">
    <text evidence="1">The sequence shown here is derived from an EMBL/GenBank/DDBJ whole genome shotgun (WGS) entry which is preliminary data.</text>
</comment>
<dbReference type="InterPro" id="IPR012337">
    <property type="entry name" value="RNaseH-like_sf"/>
</dbReference>
<dbReference type="InterPro" id="IPR036397">
    <property type="entry name" value="RNaseH_sf"/>
</dbReference>
<dbReference type="RefSeq" id="WP_283767192.1">
    <property type="nucleotide sequence ID" value="NZ_JAQOSO010000073.1"/>
</dbReference>
<reference evidence="1 2" key="1">
    <citation type="submission" date="2023-01" db="EMBL/GenBank/DDBJ databases">
        <title>Novel diversity within Roseofilum (Cyanobacteria; Desertifilaceae) from marine benthic mats with descriptions of four novel species.</title>
        <authorList>
            <person name="Wang Y."/>
            <person name="Berthold D.E."/>
            <person name="Hu J."/>
            <person name="Lefler F.W."/>
            <person name="Laughinghouse H.D. IV."/>
        </authorList>
    </citation>
    <scope>NUCLEOTIDE SEQUENCE [LARGE SCALE GENOMIC DNA]</scope>
    <source>
        <strain evidence="1 2">BLCC-M114</strain>
    </source>
</reference>